<dbReference type="GO" id="GO:0003697">
    <property type="term" value="F:single-stranded DNA binding"/>
    <property type="evidence" value="ECO:0007669"/>
    <property type="project" value="InterPro"/>
</dbReference>
<dbReference type="AlphaFoldDB" id="N1MQJ0"/>
<keyword evidence="5" id="KW-1185">Reference proteome</keyword>
<accession>N1MQJ0</accession>
<dbReference type="GO" id="GO:0006260">
    <property type="term" value="P:DNA replication"/>
    <property type="evidence" value="ECO:0007669"/>
    <property type="project" value="InterPro"/>
</dbReference>
<dbReference type="PIRSF" id="PIRSF002070">
    <property type="entry name" value="SSB"/>
    <property type="match status" value="1"/>
</dbReference>
<reference evidence="5" key="2">
    <citation type="submission" date="2013-04" db="EMBL/GenBank/DDBJ databases">
        <title>Bisphenol A degrading Sphingobium sp. strain BiD32.</title>
        <authorList>
            <person name="Nielsen J.L."/>
            <person name="Zhou N.A."/>
            <person name="Kjeldal H."/>
        </authorList>
    </citation>
    <scope>NUCLEOTIDE SEQUENCE [LARGE SCALE GENOMIC DNA]</scope>
    <source>
        <strain evidence="5">BiD32</strain>
    </source>
</reference>
<dbReference type="SUPFAM" id="SSF50249">
    <property type="entry name" value="Nucleic acid-binding proteins"/>
    <property type="match status" value="1"/>
</dbReference>
<keyword evidence="1 3" id="KW-0238">DNA-binding</keyword>
<sequence>MFIPAGSTRWRKRQRYNAMNKVFLSGRITSDISRFGTDSKGGVSFSLVTSKPVIKDGQVQKDENGYTETYDEFHQIKAFNGLGKSVANHKKKGDKLMIVGELRYSRNERDGRTYYNTDIVAEDIEFL</sequence>
<evidence type="ECO:0000313" key="4">
    <source>
        <dbReference type="EMBL" id="CCW19181.1"/>
    </source>
</evidence>
<dbReference type="Gene3D" id="2.40.50.140">
    <property type="entry name" value="Nucleic acid-binding proteins"/>
    <property type="match status" value="1"/>
</dbReference>
<keyword evidence="2" id="KW-0233">DNA recombination</keyword>
<organism evidence="4 5">
    <name type="scientific">Sphingobium indicum BiD32</name>
    <dbReference type="NCBI Taxonomy" id="1301087"/>
    <lineage>
        <taxon>Bacteria</taxon>
        <taxon>Pseudomonadati</taxon>
        <taxon>Pseudomonadota</taxon>
        <taxon>Alphaproteobacteria</taxon>
        <taxon>Sphingomonadales</taxon>
        <taxon>Sphingomonadaceae</taxon>
        <taxon>Sphingobium</taxon>
    </lineage>
</organism>
<reference evidence="4 5" key="1">
    <citation type="submission" date="2013-03" db="EMBL/GenBank/DDBJ databases">
        <authorList>
            <person name="Le V."/>
        </authorList>
    </citation>
    <scope>NUCLEOTIDE SEQUENCE [LARGE SCALE GENOMIC DNA]</scope>
    <source>
        <strain evidence="4 5">BiD32</strain>
    </source>
</reference>
<dbReference type="Pfam" id="PF00436">
    <property type="entry name" value="SSB"/>
    <property type="match status" value="1"/>
</dbReference>
<name>N1MQJ0_9SPHN</name>
<evidence type="ECO:0000256" key="2">
    <source>
        <dbReference type="ARBA" id="ARBA00023172"/>
    </source>
</evidence>
<dbReference type="EMBL" id="CAVK010000178">
    <property type="protein sequence ID" value="CCW19181.1"/>
    <property type="molecule type" value="Genomic_DNA"/>
</dbReference>
<dbReference type="InterPro" id="IPR012340">
    <property type="entry name" value="NA-bd_OB-fold"/>
</dbReference>
<dbReference type="InterPro" id="IPR011344">
    <property type="entry name" value="ssDNA-bd"/>
</dbReference>
<dbReference type="Proteomes" id="UP000013201">
    <property type="component" value="Unassembled WGS sequence"/>
</dbReference>
<evidence type="ECO:0000256" key="3">
    <source>
        <dbReference type="PIRNR" id="PIRNR002070"/>
    </source>
</evidence>
<dbReference type="PROSITE" id="PS50935">
    <property type="entry name" value="SSB"/>
    <property type="match status" value="1"/>
</dbReference>
<comment type="caution">
    <text evidence="4">The sequence shown here is derived from an EMBL/GenBank/DDBJ whole genome shotgun (WGS) entry which is preliminary data.</text>
</comment>
<dbReference type="InterPro" id="IPR000424">
    <property type="entry name" value="Primosome_PriB/ssb"/>
</dbReference>
<dbReference type="GO" id="GO:0006310">
    <property type="term" value="P:DNA recombination"/>
    <property type="evidence" value="ECO:0007669"/>
    <property type="project" value="UniProtKB-KW"/>
</dbReference>
<proteinExistence type="predicted"/>
<protein>
    <recommendedName>
        <fullName evidence="3">Single-stranded DNA-binding protein</fullName>
    </recommendedName>
</protein>
<evidence type="ECO:0000256" key="1">
    <source>
        <dbReference type="ARBA" id="ARBA00023125"/>
    </source>
</evidence>
<dbReference type="CDD" id="cd04496">
    <property type="entry name" value="SSB_OBF"/>
    <property type="match status" value="1"/>
</dbReference>
<evidence type="ECO:0000313" key="5">
    <source>
        <dbReference type="Proteomes" id="UP000013201"/>
    </source>
</evidence>
<gene>
    <name evidence="4" type="ORF">EBBID32_35470</name>
</gene>